<reference evidence="2" key="1">
    <citation type="submission" date="2021-01" db="EMBL/GenBank/DDBJ databases">
        <title>Whole genome shotgun sequence of Actinoplanes cyaneus NBRC 14990.</title>
        <authorList>
            <person name="Komaki H."/>
            <person name="Tamura T."/>
        </authorList>
    </citation>
    <scope>NUCLEOTIDE SEQUENCE</scope>
    <source>
        <strain evidence="2">NBRC 14990</strain>
    </source>
</reference>
<feature type="domain" description="NmrA-like" evidence="1">
    <location>
        <begin position="2"/>
        <end position="228"/>
    </location>
</feature>
<name>A0A919M8C2_9ACTN</name>
<dbReference type="AlphaFoldDB" id="A0A919M8C2"/>
<evidence type="ECO:0000313" key="3">
    <source>
        <dbReference type="Proteomes" id="UP000619479"/>
    </source>
</evidence>
<dbReference type="InterPro" id="IPR036291">
    <property type="entry name" value="NAD(P)-bd_dom_sf"/>
</dbReference>
<dbReference type="InterPro" id="IPR008030">
    <property type="entry name" value="NmrA-like"/>
</dbReference>
<evidence type="ECO:0000313" key="2">
    <source>
        <dbReference type="EMBL" id="GID68213.1"/>
    </source>
</evidence>
<organism evidence="2 3">
    <name type="scientific">Actinoplanes cyaneus</name>
    <dbReference type="NCBI Taxonomy" id="52696"/>
    <lineage>
        <taxon>Bacteria</taxon>
        <taxon>Bacillati</taxon>
        <taxon>Actinomycetota</taxon>
        <taxon>Actinomycetes</taxon>
        <taxon>Micromonosporales</taxon>
        <taxon>Micromonosporaceae</taxon>
        <taxon>Actinoplanes</taxon>
    </lineage>
</organism>
<dbReference type="SUPFAM" id="SSF51735">
    <property type="entry name" value="NAD(P)-binding Rossmann-fold domains"/>
    <property type="match status" value="1"/>
</dbReference>
<proteinExistence type="predicted"/>
<dbReference type="Pfam" id="PF05368">
    <property type="entry name" value="NmrA"/>
    <property type="match status" value="1"/>
</dbReference>
<keyword evidence="3" id="KW-1185">Reference proteome</keyword>
<dbReference type="InterPro" id="IPR051604">
    <property type="entry name" value="Ergot_Alk_Oxidoreductase"/>
</dbReference>
<dbReference type="RefSeq" id="WP_203747006.1">
    <property type="nucleotide sequence ID" value="NZ_BAAAUC010000055.1"/>
</dbReference>
<accession>A0A919M8C2</accession>
<dbReference type="Gene3D" id="3.40.50.720">
    <property type="entry name" value="NAD(P)-binding Rossmann-like Domain"/>
    <property type="match status" value="1"/>
</dbReference>
<evidence type="ECO:0000259" key="1">
    <source>
        <dbReference type="Pfam" id="PF05368"/>
    </source>
</evidence>
<gene>
    <name evidence="2" type="ORF">Acy02nite_60940</name>
</gene>
<dbReference type="PANTHER" id="PTHR43162:SF1">
    <property type="entry name" value="PRESTALK A DIFFERENTIATION PROTEIN A"/>
    <property type="match status" value="1"/>
</dbReference>
<dbReference type="PANTHER" id="PTHR43162">
    <property type="match status" value="1"/>
</dbReference>
<dbReference type="Proteomes" id="UP000619479">
    <property type="component" value="Unassembled WGS sequence"/>
</dbReference>
<dbReference type="EMBL" id="BOMH01000045">
    <property type="protein sequence ID" value="GID68213.1"/>
    <property type="molecule type" value="Genomic_DNA"/>
</dbReference>
<sequence length="286" mass="30289">MTVLVTGATGTIGSRLVRELAKNGTDVRAAVRTVDRAAVLGDLADLAVPADLDDAAAVDRAVAGSDQVVLIAANSERQLQQELAVIDAARRHGVAHLIKLSVGGPAPDAPLALARDHYAAEQHLKGTGVPATVVRPGFLMQNLLQYTAWIEADGTWRLPFGDGAMAMIDAADVAAGLAVLVGRGTPDDDQVWTGPESIDMYEAAKQLTAATGRVVAYTDSDGESFYEQYVGDGNEPQYARDIATLYDQIVRPGWAAAVSPGLQQLLNRPLRTFSQFAADHAEDFRA</sequence>
<protein>
    <submittedName>
        <fullName evidence="2">NAD(P)-dependent oxidoreductase</fullName>
    </submittedName>
</protein>
<dbReference type="Gene3D" id="3.90.25.10">
    <property type="entry name" value="UDP-galactose 4-epimerase, domain 1"/>
    <property type="match status" value="1"/>
</dbReference>
<comment type="caution">
    <text evidence="2">The sequence shown here is derived from an EMBL/GenBank/DDBJ whole genome shotgun (WGS) entry which is preliminary data.</text>
</comment>